<evidence type="ECO:0000313" key="2">
    <source>
        <dbReference type="EMBL" id="AQQ70417.1"/>
    </source>
</evidence>
<dbReference type="KEGG" id="pbas:SMSP2_00765"/>
<organism evidence="2 3">
    <name type="scientific">Limihaloglobus sulfuriphilus</name>
    <dbReference type="NCBI Taxonomy" id="1851148"/>
    <lineage>
        <taxon>Bacteria</taxon>
        <taxon>Pseudomonadati</taxon>
        <taxon>Planctomycetota</taxon>
        <taxon>Phycisphaerae</taxon>
        <taxon>Sedimentisphaerales</taxon>
        <taxon>Sedimentisphaeraceae</taxon>
        <taxon>Limihaloglobus</taxon>
    </lineage>
</organism>
<accession>A0A1Q2MDM7</accession>
<name>A0A1Q2MDM7_9BACT</name>
<sequence precursor="true">MNKAAKKSVLVFIFIAFTSHLCQGSDMVWTNDDMDNDWHNDWNWINGAGTEPTETDNVWIDNTDAIGGGPVITGDARANIIFLGANGAGSTQLTVAAQGDVTAFELGLSDHPQAVAVYNQYGNASFTSVLNIGVMGEAMVNIYGGTLVSPISLAKAISSKARFNIYDGTVDATAGFTMPADTKCNVVINIEAGNLILSGNVIEDVEFWAANGWLTGYGSPLNICVSYDEQTDRTSVYSVNVYSHGIGADINKDGMVNLEDLAILMEELIL</sequence>
<keyword evidence="3" id="KW-1185">Reference proteome</keyword>
<evidence type="ECO:0000313" key="3">
    <source>
        <dbReference type="Proteomes" id="UP000188181"/>
    </source>
</evidence>
<keyword evidence="1" id="KW-0732">Signal</keyword>
<feature type="signal peptide" evidence="1">
    <location>
        <begin position="1"/>
        <end position="24"/>
    </location>
</feature>
<dbReference type="InterPro" id="IPR018247">
    <property type="entry name" value="EF_Hand_1_Ca_BS"/>
</dbReference>
<dbReference type="PROSITE" id="PS00018">
    <property type="entry name" value="EF_HAND_1"/>
    <property type="match status" value="1"/>
</dbReference>
<dbReference type="AlphaFoldDB" id="A0A1Q2MDM7"/>
<protein>
    <recommendedName>
        <fullName evidence="4">Dockerin domain-containing protein</fullName>
    </recommendedName>
</protein>
<feature type="chain" id="PRO_5012862910" description="Dockerin domain-containing protein" evidence="1">
    <location>
        <begin position="25"/>
        <end position="270"/>
    </location>
</feature>
<dbReference type="EMBL" id="CP019646">
    <property type="protein sequence ID" value="AQQ70417.1"/>
    <property type="molecule type" value="Genomic_DNA"/>
</dbReference>
<dbReference type="Proteomes" id="UP000188181">
    <property type="component" value="Chromosome"/>
</dbReference>
<evidence type="ECO:0000256" key="1">
    <source>
        <dbReference type="SAM" id="SignalP"/>
    </source>
</evidence>
<dbReference type="RefSeq" id="WP_146682683.1">
    <property type="nucleotide sequence ID" value="NZ_CP019646.1"/>
</dbReference>
<evidence type="ECO:0008006" key="4">
    <source>
        <dbReference type="Google" id="ProtNLM"/>
    </source>
</evidence>
<dbReference type="OrthoDB" id="9800206at2"/>
<dbReference type="STRING" id="1851148.SMSP2_00765"/>
<proteinExistence type="predicted"/>
<gene>
    <name evidence="2" type="ORF">SMSP2_00765</name>
</gene>
<reference evidence="3" key="1">
    <citation type="submission" date="2017-02" db="EMBL/GenBank/DDBJ databases">
        <title>Comparative genomics and description of representatives of a novel lineage of planctomycetes thriving in anoxic sediments.</title>
        <authorList>
            <person name="Spring S."/>
            <person name="Bunk B."/>
            <person name="Sproer C."/>
        </authorList>
    </citation>
    <scope>NUCLEOTIDE SEQUENCE [LARGE SCALE GENOMIC DNA]</scope>
    <source>
        <strain evidence="3">SM-Chi-D1</strain>
    </source>
</reference>